<sequence>MTGLLFVYSEPGPAVATDEYNDWYDNEHVPLRLPIPSFHSWSRWIATDGKQPSYVAIYDIDSPESVNEAPYASLADTRSERETSIIDRLALLDRRTYALHEPVHPPKAGAAYDVRKPGPYMSVVAMDIPDEHVAEFHKWYTEEHTPLFERIPGWVRTRRFVFVDGGARGTDESLKPAGGRPQRFVALHEWDTPDASESEEYKAATSTQWTLRFKGVAERFERRVFKLWKSWDRE</sequence>
<dbReference type="AlphaFoldDB" id="A0A2G8S3Z7"/>
<dbReference type="Gene3D" id="3.30.70.100">
    <property type="match status" value="1"/>
</dbReference>
<protein>
    <recommendedName>
        <fullName evidence="3">EthD domain-containing protein</fullName>
    </recommendedName>
</protein>
<dbReference type="SUPFAM" id="SSF54909">
    <property type="entry name" value="Dimeric alpha+beta barrel"/>
    <property type="match status" value="2"/>
</dbReference>
<dbReference type="EMBL" id="AYKW01000023">
    <property type="protein sequence ID" value="PIL28465.1"/>
    <property type="molecule type" value="Genomic_DNA"/>
</dbReference>
<keyword evidence="2" id="KW-1185">Reference proteome</keyword>
<evidence type="ECO:0008006" key="3">
    <source>
        <dbReference type="Google" id="ProtNLM"/>
    </source>
</evidence>
<reference evidence="1 2" key="1">
    <citation type="journal article" date="2015" name="Sci. Rep.">
        <title>Chromosome-level genome map provides insights into diverse defense mechanisms in the medicinal fungus Ganoderma sinense.</title>
        <authorList>
            <person name="Zhu Y."/>
            <person name="Xu J."/>
            <person name="Sun C."/>
            <person name="Zhou S."/>
            <person name="Xu H."/>
            <person name="Nelson D.R."/>
            <person name="Qian J."/>
            <person name="Song J."/>
            <person name="Luo H."/>
            <person name="Xiang L."/>
            <person name="Li Y."/>
            <person name="Xu Z."/>
            <person name="Ji A."/>
            <person name="Wang L."/>
            <person name="Lu S."/>
            <person name="Hayward A."/>
            <person name="Sun W."/>
            <person name="Li X."/>
            <person name="Schwartz D.C."/>
            <person name="Wang Y."/>
            <person name="Chen S."/>
        </authorList>
    </citation>
    <scope>NUCLEOTIDE SEQUENCE [LARGE SCALE GENOMIC DNA]</scope>
    <source>
        <strain evidence="1 2">ZZ0214-1</strain>
    </source>
</reference>
<comment type="caution">
    <text evidence="1">The sequence shown here is derived from an EMBL/GenBank/DDBJ whole genome shotgun (WGS) entry which is preliminary data.</text>
</comment>
<proteinExistence type="predicted"/>
<accession>A0A2G8S3Z7</accession>
<organism evidence="1 2">
    <name type="scientific">Ganoderma sinense ZZ0214-1</name>
    <dbReference type="NCBI Taxonomy" id="1077348"/>
    <lineage>
        <taxon>Eukaryota</taxon>
        <taxon>Fungi</taxon>
        <taxon>Dikarya</taxon>
        <taxon>Basidiomycota</taxon>
        <taxon>Agaricomycotina</taxon>
        <taxon>Agaricomycetes</taxon>
        <taxon>Polyporales</taxon>
        <taxon>Polyporaceae</taxon>
        <taxon>Ganoderma</taxon>
    </lineage>
</organism>
<gene>
    <name evidence="1" type="ORF">GSI_08503</name>
</gene>
<evidence type="ECO:0000313" key="1">
    <source>
        <dbReference type="EMBL" id="PIL28465.1"/>
    </source>
</evidence>
<name>A0A2G8S3Z7_9APHY</name>
<dbReference type="InterPro" id="IPR011008">
    <property type="entry name" value="Dimeric_a/b-barrel"/>
</dbReference>
<dbReference type="Proteomes" id="UP000230002">
    <property type="component" value="Unassembled WGS sequence"/>
</dbReference>
<dbReference type="OrthoDB" id="2851338at2759"/>
<dbReference type="STRING" id="1077348.A0A2G8S3Z7"/>
<evidence type="ECO:0000313" key="2">
    <source>
        <dbReference type="Proteomes" id="UP000230002"/>
    </source>
</evidence>